<dbReference type="InterPro" id="IPR007588">
    <property type="entry name" value="Znf_FLYWCH"/>
</dbReference>
<keyword evidence="3" id="KW-0862">Zinc</keyword>
<reference evidence="5" key="1">
    <citation type="submission" date="2021-06" db="EMBL/GenBank/DDBJ databases">
        <authorList>
            <person name="Kallberg Y."/>
            <person name="Tangrot J."/>
            <person name="Rosling A."/>
        </authorList>
    </citation>
    <scope>NUCLEOTIDE SEQUENCE</scope>
    <source>
        <strain evidence="5">MA453B</strain>
    </source>
</reference>
<feature type="domain" description="FLYWCH-type" evidence="4">
    <location>
        <begin position="6"/>
        <end position="56"/>
    </location>
</feature>
<accession>A0A9N9P3T0</accession>
<dbReference type="GO" id="GO:0008270">
    <property type="term" value="F:zinc ion binding"/>
    <property type="evidence" value="ECO:0007669"/>
    <property type="project" value="UniProtKB-KW"/>
</dbReference>
<dbReference type="Pfam" id="PF04500">
    <property type="entry name" value="FLYWCH"/>
    <property type="match status" value="1"/>
</dbReference>
<evidence type="ECO:0000313" key="6">
    <source>
        <dbReference type="Proteomes" id="UP000789405"/>
    </source>
</evidence>
<sequence>SIKINFGSYLMTKESNYKNIYYWYCNKRKNKCKGYAITKLINNTHILKDFTKYENHAPEVYKVEIAKITDQIKYQAKEIQNKPVKIV</sequence>
<dbReference type="EMBL" id="CAJVPY010025813">
    <property type="protein sequence ID" value="CAG8788785.1"/>
    <property type="molecule type" value="Genomic_DNA"/>
</dbReference>
<evidence type="ECO:0000259" key="4">
    <source>
        <dbReference type="Pfam" id="PF04500"/>
    </source>
</evidence>
<evidence type="ECO:0000256" key="3">
    <source>
        <dbReference type="ARBA" id="ARBA00022833"/>
    </source>
</evidence>
<keyword evidence="1" id="KW-0479">Metal-binding</keyword>
<evidence type="ECO:0000256" key="2">
    <source>
        <dbReference type="ARBA" id="ARBA00022771"/>
    </source>
</evidence>
<protein>
    <submittedName>
        <fullName evidence="5">1026_t:CDS:1</fullName>
    </submittedName>
</protein>
<organism evidence="5 6">
    <name type="scientific">Dentiscutata erythropus</name>
    <dbReference type="NCBI Taxonomy" id="1348616"/>
    <lineage>
        <taxon>Eukaryota</taxon>
        <taxon>Fungi</taxon>
        <taxon>Fungi incertae sedis</taxon>
        <taxon>Mucoromycota</taxon>
        <taxon>Glomeromycotina</taxon>
        <taxon>Glomeromycetes</taxon>
        <taxon>Diversisporales</taxon>
        <taxon>Gigasporaceae</taxon>
        <taxon>Dentiscutata</taxon>
    </lineage>
</organism>
<gene>
    <name evidence="5" type="ORF">DERYTH_LOCUS20974</name>
</gene>
<comment type="caution">
    <text evidence="5">The sequence shown here is derived from an EMBL/GenBank/DDBJ whole genome shotgun (WGS) entry which is preliminary data.</text>
</comment>
<dbReference type="OrthoDB" id="2386348at2759"/>
<dbReference type="Gene3D" id="2.20.25.240">
    <property type="match status" value="1"/>
</dbReference>
<name>A0A9N9P3T0_9GLOM</name>
<keyword evidence="2" id="KW-0863">Zinc-finger</keyword>
<evidence type="ECO:0000313" key="5">
    <source>
        <dbReference type="EMBL" id="CAG8788785.1"/>
    </source>
</evidence>
<keyword evidence="6" id="KW-1185">Reference proteome</keyword>
<feature type="non-terminal residue" evidence="5">
    <location>
        <position position="1"/>
    </location>
</feature>
<dbReference type="AlphaFoldDB" id="A0A9N9P3T0"/>
<evidence type="ECO:0000256" key="1">
    <source>
        <dbReference type="ARBA" id="ARBA00022723"/>
    </source>
</evidence>
<proteinExistence type="predicted"/>
<dbReference type="Proteomes" id="UP000789405">
    <property type="component" value="Unassembled WGS sequence"/>
</dbReference>